<evidence type="ECO:0000256" key="4">
    <source>
        <dbReference type="ARBA" id="ARBA00022801"/>
    </source>
</evidence>
<accession>A0AAV2HT45</accession>
<dbReference type="InterPro" id="IPR042089">
    <property type="entry name" value="Peptidase_M13_dom_2"/>
</dbReference>
<keyword evidence="7" id="KW-0472">Membrane</keyword>
<feature type="domain" description="Peptidase M13 C-terminal" evidence="8">
    <location>
        <begin position="563"/>
        <end position="770"/>
    </location>
</feature>
<dbReference type="InterPro" id="IPR024079">
    <property type="entry name" value="MetalloPept_cat_dom_sf"/>
</dbReference>
<keyword evidence="7" id="KW-1133">Transmembrane helix</keyword>
<dbReference type="PANTHER" id="PTHR11733">
    <property type="entry name" value="ZINC METALLOPROTEASE FAMILY M13 NEPRILYSIN-RELATED"/>
    <property type="match status" value="1"/>
</dbReference>
<evidence type="ECO:0000256" key="6">
    <source>
        <dbReference type="ARBA" id="ARBA00023049"/>
    </source>
</evidence>
<evidence type="ECO:0000259" key="8">
    <source>
        <dbReference type="Pfam" id="PF01431"/>
    </source>
</evidence>
<dbReference type="GO" id="GO:0005886">
    <property type="term" value="C:plasma membrane"/>
    <property type="evidence" value="ECO:0007669"/>
    <property type="project" value="TreeGrafter"/>
</dbReference>
<feature type="domain" description="Peptidase M13 N-terminal" evidence="9">
    <location>
        <begin position="95"/>
        <end position="462"/>
    </location>
</feature>
<keyword evidence="2" id="KW-0645">Protease</keyword>
<feature type="transmembrane region" description="Helical" evidence="7">
    <location>
        <begin position="30"/>
        <end position="50"/>
    </location>
</feature>
<dbReference type="Pfam" id="PF01431">
    <property type="entry name" value="Peptidase_M13"/>
    <property type="match status" value="1"/>
</dbReference>
<protein>
    <submittedName>
        <fullName evidence="10">Uncharacterized protein</fullName>
    </submittedName>
</protein>
<organism evidence="10 11">
    <name type="scientific">Lymnaea stagnalis</name>
    <name type="common">Great pond snail</name>
    <name type="synonym">Helix stagnalis</name>
    <dbReference type="NCBI Taxonomy" id="6523"/>
    <lineage>
        <taxon>Eukaryota</taxon>
        <taxon>Metazoa</taxon>
        <taxon>Spiralia</taxon>
        <taxon>Lophotrochozoa</taxon>
        <taxon>Mollusca</taxon>
        <taxon>Gastropoda</taxon>
        <taxon>Heterobranchia</taxon>
        <taxon>Euthyneura</taxon>
        <taxon>Panpulmonata</taxon>
        <taxon>Hygrophila</taxon>
        <taxon>Lymnaeoidea</taxon>
        <taxon>Lymnaeidae</taxon>
        <taxon>Lymnaea</taxon>
    </lineage>
</organism>
<proteinExistence type="predicted"/>
<keyword evidence="11" id="KW-1185">Reference proteome</keyword>
<dbReference type="InterPro" id="IPR018497">
    <property type="entry name" value="Peptidase_M13_C"/>
</dbReference>
<evidence type="ECO:0000256" key="2">
    <source>
        <dbReference type="ARBA" id="ARBA00022670"/>
    </source>
</evidence>
<dbReference type="Proteomes" id="UP001497497">
    <property type="component" value="Unassembled WGS sequence"/>
</dbReference>
<dbReference type="InterPro" id="IPR008753">
    <property type="entry name" value="Peptidase_M13_N"/>
</dbReference>
<comment type="cofactor">
    <cofactor evidence="1">
        <name>Zn(2+)</name>
        <dbReference type="ChEBI" id="CHEBI:29105"/>
    </cofactor>
</comment>
<dbReference type="EMBL" id="CAXITT010000237">
    <property type="protein sequence ID" value="CAL1536730.1"/>
    <property type="molecule type" value="Genomic_DNA"/>
</dbReference>
<dbReference type="GO" id="GO:0046872">
    <property type="term" value="F:metal ion binding"/>
    <property type="evidence" value="ECO:0007669"/>
    <property type="project" value="UniProtKB-KW"/>
</dbReference>
<dbReference type="GO" id="GO:0004222">
    <property type="term" value="F:metalloendopeptidase activity"/>
    <property type="evidence" value="ECO:0007669"/>
    <property type="project" value="InterPro"/>
</dbReference>
<evidence type="ECO:0000313" key="11">
    <source>
        <dbReference type="Proteomes" id="UP001497497"/>
    </source>
</evidence>
<evidence type="ECO:0000256" key="5">
    <source>
        <dbReference type="ARBA" id="ARBA00022833"/>
    </source>
</evidence>
<dbReference type="PANTHER" id="PTHR11733:SF195">
    <property type="entry name" value="ENDOTHELIN-CONVERTING ENZYME-LIKE 1"/>
    <property type="match status" value="1"/>
</dbReference>
<keyword evidence="6" id="KW-0482">Metalloprotease</keyword>
<dbReference type="Gene3D" id="1.10.1380.10">
    <property type="entry name" value="Neutral endopeptidase , domain2"/>
    <property type="match status" value="2"/>
</dbReference>
<keyword evidence="4" id="KW-0378">Hydrolase</keyword>
<sequence length="772" mass="88956">MADEFKTYDKSPILEFITLKRWSFGLRETILAAIAVLLLVLCVIFAGLLGKAKDDLSEVSSASHAAFIENKFCTDIGCMETATRAMELRNKSVDPCEDFYEYACGNYNAVRTFYPNGVARNVLRDLSQENQDRLIDLMEQPISQMHDFAAERKLKQFFQACNDLYTREKKRGLPFLTQVVPELGGWKVLGNWQSSWDLNTALKKVQGQFWVDAFYSPTVVGTDWYDQTKKVIHLAPAGTGKWMYWSWYTNPNTQKYRDDYKKFIRRVGALLARDAVSMKVAPPDNGTLEMALDEFVNDTYTIEYNLAVIAAGSDYQDDPYLDSNKVTLTQLNTDTGNVIDWVQQLTYLFNTARVTGSTKVVLSHVDYFRNVTNMISSLPASDRNRMLHNYLIWRVAETYVQELSWEYIHANREMYDDMYNRQDFSGVYKYCMATAKYYMGDALSSLYVNRHFSQESKDTVSQQTVVCVRGLCSDPGHFGRHLWLDSSEGFSSTIICMLHPHHQVDQIYNGLTVNITDHFGNLLSANQYKRDLWSEELAKVGEDREEWQYPTYSTFMSLYWFWNEIAAPAGILQFPIYSKKQPHYSTFGSLGSILGRFLHHVVDEWGKWFDKNGNLLEEHATWWSNGSLMAYEPVRKCVYDIYDNITKTYVFPDGVSRTVKVNAARQTPSAIARTNGVRLALIAYNDWMKNLAQTEKMLPGLGLTNEQMVFLAHAQTFCYDKNDRWTLNRMLRGTLSDDTRINMALGQLPEFSRAFKCKPGAKMNHEVKCDYY</sequence>
<comment type="caution">
    <text evidence="10">The sequence shown here is derived from an EMBL/GenBank/DDBJ whole genome shotgun (WGS) entry which is preliminary data.</text>
</comment>
<dbReference type="PROSITE" id="PS51885">
    <property type="entry name" value="NEPRILYSIN"/>
    <property type="match status" value="1"/>
</dbReference>
<name>A0AAV2HT45_LYMST</name>
<keyword evidence="5" id="KW-0862">Zinc</keyword>
<keyword evidence="3" id="KW-0479">Metal-binding</keyword>
<dbReference type="InterPro" id="IPR000718">
    <property type="entry name" value="Peptidase_M13"/>
</dbReference>
<evidence type="ECO:0000256" key="1">
    <source>
        <dbReference type="ARBA" id="ARBA00001947"/>
    </source>
</evidence>
<reference evidence="10 11" key="1">
    <citation type="submission" date="2024-04" db="EMBL/GenBank/DDBJ databases">
        <authorList>
            <consortium name="Genoscope - CEA"/>
            <person name="William W."/>
        </authorList>
    </citation>
    <scope>NUCLEOTIDE SEQUENCE [LARGE SCALE GENOMIC DNA]</scope>
</reference>
<evidence type="ECO:0000256" key="3">
    <source>
        <dbReference type="ARBA" id="ARBA00022723"/>
    </source>
</evidence>
<dbReference type="GO" id="GO:0016485">
    <property type="term" value="P:protein processing"/>
    <property type="evidence" value="ECO:0007669"/>
    <property type="project" value="TreeGrafter"/>
</dbReference>
<evidence type="ECO:0000313" key="10">
    <source>
        <dbReference type="EMBL" id="CAL1536730.1"/>
    </source>
</evidence>
<evidence type="ECO:0000256" key="7">
    <source>
        <dbReference type="SAM" id="Phobius"/>
    </source>
</evidence>
<dbReference type="AlphaFoldDB" id="A0AAV2HT45"/>
<dbReference type="SUPFAM" id="SSF55486">
    <property type="entry name" value="Metalloproteases ('zincins'), catalytic domain"/>
    <property type="match status" value="1"/>
</dbReference>
<dbReference type="Gene3D" id="3.40.390.10">
    <property type="entry name" value="Collagenase (Catalytic Domain)"/>
    <property type="match status" value="2"/>
</dbReference>
<dbReference type="CDD" id="cd08662">
    <property type="entry name" value="M13"/>
    <property type="match status" value="1"/>
</dbReference>
<keyword evidence="7" id="KW-0812">Transmembrane</keyword>
<evidence type="ECO:0000259" key="9">
    <source>
        <dbReference type="Pfam" id="PF05649"/>
    </source>
</evidence>
<gene>
    <name evidence="10" type="ORF">GSLYS_00010643001</name>
</gene>
<dbReference type="Pfam" id="PF05649">
    <property type="entry name" value="Peptidase_M13_N"/>
    <property type="match status" value="1"/>
</dbReference>